<sequence>MKLKGEVSSDDAGGQIPFGDFSRFPEVSAGSEQLIAYDYDSGMILKGNGKGKGPGGAKGKGHGNHKGNEDNRKGHKGKVSSEPKKPDVSAGSEQLIAYDYDSGMILKEKRKGKGPGGAKGKGHGNHKGNEDNRKGHKGKVSSEPKKPDGGPKIYVDPEVNVYVRPEHLKKGRRRTTSRTRPTKPPKKEPKNTKNPDKGKGGDVNWNVGVDVNVYVGPASEESLKFAIPLIDDTVRNFVSDIFRLHKKGPNRPSTRCTTAHPLPKPEDHKTRNIIEEDSKEQKKNKKYLAPPEAEPPKFFIDDE</sequence>
<name>A0A9N8KWA6_CHRIL</name>
<keyword evidence="3" id="KW-1185">Reference proteome</keyword>
<feature type="compositionally biased region" description="Basic and acidic residues" evidence="1">
    <location>
        <begin position="263"/>
        <end position="281"/>
    </location>
</feature>
<feature type="region of interest" description="Disordered" evidence="1">
    <location>
        <begin position="248"/>
        <end position="303"/>
    </location>
</feature>
<feature type="region of interest" description="Disordered" evidence="1">
    <location>
        <begin position="1"/>
        <end position="25"/>
    </location>
</feature>
<protein>
    <submittedName>
        <fullName evidence="2">Uncharacterized protein</fullName>
    </submittedName>
</protein>
<proteinExistence type="predicted"/>
<organism evidence="2 3">
    <name type="scientific">Chrysodeixis includens</name>
    <name type="common">Soybean looper</name>
    <name type="synonym">Pseudoplusia includens</name>
    <dbReference type="NCBI Taxonomy" id="689277"/>
    <lineage>
        <taxon>Eukaryota</taxon>
        <taxon>Metazoa</taxon>
        <taxon>Ecdysozoa</taxon>
        <taxon>Arthropoda</taxon>
        <taxon>Hexapoda</taxon>
        <taxon>Insecta</taxon>
        <taxon>Pterygota</taxon>
        <taxon>Neoptera</taxon>
        <taxon>Endopterygota</taxon>
        <taxon>Lepidoptera</taxon>
        <taxon>Glossata</taxon>
        <taxon>Ditrysia</taxon>
        <taxon>Noctuoidea</taxon>
        <taxon>Noctuidae</taxon>
        <taxon>Plusiinae</taxon>
        <taxon>Chrysodeixis</taxon>
    </lineage>
</organism>
<dbReference type="EMBL" id="LR824029">
    <property type="protein sequence ID" value="CAD0205997.1"/>
    <property type="molecule type" value="Genomic_DNA"/>
</dbReference>
<feature type="compositionally biased region" description="Basic and acidic residues" evidence="1">
    <location>
        <begin position="185"/>
        <end position="200"/>
    </location>
</feature>
<dbReference type="Proteomes" id="UP001154114">
    <property type="component" value="Chromosome 26"/>
</dbReference>
<accession>A0A9N8KWA6</accession>
<gene>
    <name evidence="2" type="ORF">CINC_LOCUS8294</name>
</gene>
<evidence type="ECO:0000313" key="2">
    <source>
        <dbReference type="EMBL" id="CAD0205997.1"/>
    </source>
</evidence>
<feature type="compositionally biased region" description="Basic and acidic residues" evidence="1">
    <location>
        <begin position="140"/>
        <end position="149"/>
    </location>
</feature>
<evidence type="ECO:0000256" key="1">
    <source>
        <dbReference type="SAM" id="MobiDB-lite"/>
    </source>
</evidence>
<dbReference type="AlphaFoldDB" id="A0A9N8KWA6"/>
<reference evidence="2" key="1">
    <citation type="submission" date="2021-12" db="EMBL/GenBank/DDBJ databases">
        <authorList>
            <person name="King R."/>
        </authorList>
    </citation>
    <scope>NUCLEOTIDE SEQUENCE</scope>
</reference>
<feature type="compositionally biased region" description="Gly residues" evidence="1">
    <location>
        <begin position="48"/>
        <end position="58"/>
    </location>
</feature>
<evidence type="ECO:0000313" key="3">
    <source>
        <dbReference type="Proteomes" id="UP001154114"/>
    </source>
</evidence>
<feature type="region of interest" description="Disordered" evidence="1">
    <location>
        <begin position="43"/>
        <end position="206"/>
    </location>
</feature>
<feature type="compositionally biased region" description="Basic residues" evidence="1">
    <location>
        <begin position="167"/>
        <end position="184"/>
    </location>
</feature>